<keyword evidence="3 8" id="KW-0808">Transferase</keyword>
<feature type="transmembrane region" description="Helical" evidence="6">
    <location>
        <begin position="28"/>
        <end position="52"/>
    </location>
</feature>
<evidence type="ECO:0000313" key="8">
    <source>
        <dbReference type="EMBL" id="TRX99865.1"/>
    </source>
</evidence>
<evidence type="ECO:0000313" key="9">
    <source>
        <dbReference type="Proteomes" id="UP000315938"/>
    </source>
</evidence>
<keyword evidence="5 8" id="KW-0012">Acyltransferase</keyword>
<evidence type="ECO:0000256" key="5">
    <source>
        <dbReference type="ARBA" id="ARBA00023315"/>
    </source>
</evidence>
<dbReference type="SUPFAM" id="SSF69593">
    <property type="entry name" value="Glycerol-3-phosphate (1)-acyltransferase"/>
    <property type="match status" value="1"/>
</dbReference>
<dbReference type="SMART" id="SM00563">
    <property type="entry name" value="PlsC"/>
    <property type="match status" value="1"/>
</dbReference>
<gene>
    <name evidence="8" type="ORF">FNV44_02155</name>
</gene>
<evidence type="ECO:0000256" key="6">
    <source>
        <dbReference type="SAM" id="Phobius"/>
    </source>
</evidence>
<feature type="domain" description="Phospholipid/glycerol acyltransferase" evidence="7">
    <location>
        <begin position="97"/>
        <end position="213"/>
    </location>
</feature>
<reference evidence="8 9" key="1">
    <citation type="submission" date="2019-07" db="EMBL/GenBank/DDBJ databases">
        <title>Genome sequence of Acholeplasma laidlawii strain with increased resistance to erythromycin.</title>
        <authorList>
            <person name="Medvedeva E.S."/>
            <person name="Baranova N.B."/>
            <person name="Siniagina M.N."/>
            <person name="Mouzykantov A."/>
            <person name="Chernova O.A."/>
            <person name="Chernov V.M."/>
        </authorList>
    </citation>
    <scope>NUCLEOTIDE SEQUENCE [LARGE SCALE GENOMIC DNA]</scope>
    <source>
        <strain evidence="8 9">PG8REry</strain>
    </source>
</reference>
<dbReference type="InterPro" id="IPR002123">
    <property type="entry name" value="Plipid/glycerol_acylTrfase"/>
</dbReference>
<evidence type="ECO:0000256" key="4">
    <source>
        <dbReference type="ARBA" id="ARBA00023098"/>
    </source>
</evidence>
<sequence length="263" mass="29918">MFTILFLIGWATFSTLMSIYVLGGYYIILWVLLGYLVGFIPIIIGALIHIYAWQKLPLMNRYKYYGWQSLARFLSVFVFNISIKVIGKENVPKDGKMVVYTNHKSYLDPVIAIQAINRPMAFTPKSTLYKIPILKDGMKQMHCMPIYRDDTRKTAKALVETIKNIEAGFSMVVFPEGGRKNRDQDSVVATRSGAFQIAVKPKATILPMTIIGNSEIQHRAPFRKTKIKVIIHKPITHEDYQGLSTAEIGDMVMHVINSGFEHK</sequence>
<protein>
    <submittedName>
        <fullName evidence="8">1-acyl-sn-glycerol-3-phosphate acyltransferase</fullName>
    </submittedName>
</protein>
<name>A0A553II44_ACHLA</name>
<evidence type="ECO:0000259" key="7">
    <source>
        <dbReference type="SMART" id="SM00563"/>
    </source>
</evidence>
<dbReference type="CDD" id="cd07989">
    <property type="entry name" value="LPLAT_AGPAT-like"/>
    <property type="match status" value="1"/>
</dbReference>
<dbReference type="Proteomes" id="UP000315938">
    <property type="component" value="Unassembled WGS sequence"/>
</dbReference>
<accession>A0A553II44</accession>
<dbReference type="AlphaFoldDB" id="A0A553II44"/>
<dbReference type="PANTHER" id="PTHR10434">
    <property type="entry name" value="1-ACYL-SN-GLYCEROL-3-PHOSPHATE ACYLTRANSFERASE"/>
    <property type="match status" value="1"/>
</dbReference>
<organism evidence="8 9">
    <name type="scientific">Acholeplasma laidlawii</name>
    <dbReference type="NCBI Taxonomy" id="2148"/>
    <lineage>
        <taxon>Bacteria</taxon>
        <taxon>Bacillati</taxon>
        <taxon>Mycoplasmatota</taxon>
        <taxon>Mollicutes</taxon>
        <taxon>Acholeplasmatales</taxon>
        <taxon>Acholeplasmataceae</taxon>
        <taxon>Acholeplasma</taxon>
    </lineage>
</organism>
<dbReference type="GO" id="GO:0006654">
    <property type="term" value="P:phosphatidic acid biosynthetic process"/>
    <property type="evidence" value="ECO:0007669"/>
    <property type="project" value="TreeGrafter"/>
</dbReference>
<dbReference type="RefSeq" id="WP_064212073.1">
    <property type="nucleotide sequence ID" value="NZ_JACAOE010000001.1"/>
</dbReference>
<evidence type="ECO:0000256" key="1">
    <source>
        <dbReference type="ARBA" id="ARBA00005189"/>
    </source>
</evidence>
<keyword evidence="6" id="KW-1133">Transmembrane helix</keyword>
<keyword evidence="6" id="KW-0812">Transmembrane</keyword>
<proteinExistence type="predicted"/>
<dbReference type="PANTHER" id="PTHR10434:SF64">
    <property type="entry name" value="1-ACYL-SN-GLYCEROL-3-PHOSPHATE ACYLTRANSFERASE-RELATED"/>
    <property type="match status" value="1"/>
</dbReference>
<evidence type="ECO:0000256" key="3">
    <source>
        <dbReference type="ARBA" id="ARBA00022679"/>
    </source>
</evidence>
<dbReference type="GO" id="GO:0003841">
    <property type="term" value="F:1-acylglycerol-3-phosphate O-acyltransferase activity"/>
    <property type="evidence" value="ECO:0007669"/>
    <property type="project" value="TreeGrafter"/>
</dbReference>
<dbReference type="EMBL" id="VKID01000001">
    <property type="protein sequence ID" value="TRX99865.1"/>
    <property type="molecule type" value="Genomic_DNA"/>
</dbReference>
<keyword evidence="6" id="KW-0472">Membrane</keyword>
<comment type="caution">
    <text evidence="8">The sequence shown here is derived from an EMBL/GenBank/DDBJ whole genome shotgun (WGS) entry which is preliminary data.</text>
</comment>
<comment type="pathway">
    <text evidence="1">Lipid metabolism.</text>
</comment>
<keyword evidence="4" id="KW-0443">Lipid metabolism</keyword>
<keyword evidence="2" id="KW-0444">Lipid biosynthesis</keyword>
<evidence type="ECO:0000256" key="2">
    <source>
        <dbReference type="ARBA" id="ARBA00022516"/>
    </source>
</evidence>
<dbReference type="Pfam" id="PF01553">
    <property type="entry name" value="Acyltransferase"/>
    <property type="match status" value="1"/>
</dbReference>